<reference evidence="1 2" key="1">
    <citation type="journal article" date="2018" name="Nat. Biotechnol.">
        <title>A standardized bacterial taxonomy based on genome phylogeny substantially revises the tree of life.</title>
        <authorList>
            <person name="Parks D.H."/>
            <person name="Chuvochina M."/>
            <person name="Waite D.W."/>
            <person name="Rinke C."/>
            <person name="Skarshewski A."/>
            <person name="Chaumeil P.A."/>
            <person name="Hugenholtz P."/>
        </authorList>
    </citation>
    <scope>NUCLEOTIDE SEQUENCE [LARGE SCALE GENOMIC DNA]</scope>
    <source>
        <strain evidence="1">UBA12021</strain>
    </source>
</reference>
<evidence type="ECO:0000313" key="2">
    <source>
        <dbReference type="Proteomes" id="UP000262056"/>
    </source>
</evidence>
<proteinExistence type="predicted"/>
<dbReference type="EMBL" id="DQFB01000004">
    <property type="protein sequence ID" value="HCQ40576.1"/>
    <property type="molecule type" value="Genomic_DNA"/>
</dbReference>
<dbReference type="Proteomes" id="UP000262056">
    <property type="component" value="Unassembled WGS sequence"/>
</dbReference>
<protein>
    <submittedName>
        <fullName evidence="1">Uncharacterized protein</fullName>
    </submittedName>
</protein>
<evidence type="ECO:0000313" key="1">
    <source>
        <dbReference type="EMBL" id="HCQ40576.1"/>
    </source>
</evidence>
<dbReference type="AlphaFoldDB" id="A0A656PQ81"/>
<gene>
    <name evidence="1" type="ORF">DIU24_02615</name>
</gene>
<name>A0A656PQ81_UNCKA</name>
<sequence>MLLFRQEIRMQKDRKMSTAGKSKTWPFETWDKCSATERAEIAVKAVDPKCGFDTVKKATEFAQMDSHGLREKYPCAWRGIFRYIQRIGLKTRRR</sequence>
<accession>A0A656PQ81</accession>
<organism evidence="1 2">
    <name type="scientific">candidate division WWE3 bacterium</name>
    <dbReference type="NCBI Taxonomy" id="2053526"/>
    <lineage>
        <taxon>Bacteria</taxon>
        <taxon>Katanobacteria</taxon>
    </lineage>
</organism>
<comment type="caution">
    <text evidence="1">The sequence shown here is derived from an EMBL/GenBank/DDBJ whole genome shotgun (WGS) entry which is preliminary data.</text>
</comment>